<evidence type="ECO:0000256" key="5">
    <source>
        <dbReference type="ARBA" id="ARBA00022692"/>
    </source>
</evidence>
<dbReference type="Pfam" id="PF01762">
    <property type="entry name" value="Galactosyl_T"/>
    <property type="match status" value="1"/>
</dbReference>
<dbReference type="PANTHER" id="PTHR11214">
    <property type="entry name" value="BETA-1,3-N-ACETYLGLUCOSAMINYLTRANSFERASE"/>
    <property type="match status" value="1"/>
</dbReference>
<keyword evidence="7" id="KW-1133">Transmembrane helix</keyword>
<evidence type="ECO:0000256" key="9">
    <source>
        <dbReference type="ARBA" id="ARBA00023136"/>
    </source>
</evidence>
<keyword evidence="4" id="KW-0808">Transferase</keyword>
<gene>
    <name evidence="11" type="ORF">Ciccas_012350</name>
</gene>
<dbReference type="InterPro" id="IPR002659">
    <property type="entry name" value="Glyco_trans_31"/>
</dbReference>
<evidence type="ECO:0000313" key="12">
    <source>
        <dbReference type="Proteomes" id="UP001626550"/>
    </source>
</evidence>
<evidence type="ECO:0000256" key="6">
    <source>
        <dbReference type="ARBA" id="ARBA00022968"/>
    </source>
</evidence>
<evidence type="ECO:0000256" key="7">
    <source>
        <dbReference type="ARBA" id="ARBA00022989"/>
    </source>
</evidence>
<organism evidence="11 12">
    <name type="scientific">Cichlidogyrus casuarinus</name>
    <dbReference type="NCBI Taxonomy" id="1844966"/>
    <lineage>
        <taxon>Eukaryota</taxon>
        <taxon>Metazoa</taxon>
        <taxon>Spiralia</taxon>
        <taxon>Lophotrochozoa</taxon>
        <taxon>Platyhelminthes</taxon>
        <taxon>Monogenea</taxon>
        <taxon>Monopisthocotylea</taxon>
        <taxon>Dactylogyridea</taxon>
        <taxon>Ancyrocephalidae</taxon>
        <taxon>Cichlidogyrus</taxon>
    </lineage>
</organism>
<proteinExistence type="inferred from homology"/>
<evidence type="ECO:0000256" key="8">
    <source>
        <dbReference type="ARBA" id="ARBA00023034"/>
    </source>
</evidence>
<dbReference type="AlphaFoldDB" id="A0ABD2PNM1"/>
<dbReference type="GO" id="GO:0016757">
    <property type="term" value="F:glycosyltransferase activity"/>
    <property type="evidence" value="ECO:0007669"/>
    <property type="project" value="UniProtKB-KW"/>
</dbReference>
<comment type="caution">
    <text evidence="11">The sequence shown here is derived from an EMBL/GenBank/DDBJ whole genome shotgun (WGS) entry which is preliminary data.</text>
</comment>
<protein>
    <recommendedName>
        <fullName evidence="10">Hexosyltransferase</fullName>
        <ecNumber evidence="10">2.4.1.-</ecNumber>
    </recommendedName>
</protein>
<evidence type="ECO:0000256" key="4">
    <source>
        <dbReference type="ARBA" id="ARBA00022679"/>
    </source>
</evidence>
<comment type="subcellular location">
    <subcellularLocation>
        <location evidence="1 10">Golgi apparatus membrane</location>
        <topology evidence="1 10">Single-pass type II membrane protein</topology>
    </subcellularLocation>
</comment>
<keyword evidence="8 10" id="KW-0333">Golgi apparatus</keyword>
<comment type="similarity">
    <text evidence="2 10">Belongs to the glycosyltransferase 31 family.</text>
</comment>
<reference evidence="11 12" key="1">
    <citation type="submission" date="2024-11" db="EMBL/GenBank/DDBJ databases">
        <title>Adaptive evolution of stress response genes in parasites aligns with host niche diversity.</title>
        <authorList>
            <person name="Hahn C."/>
            <person name="Resl P."/>
        </authorList>
    </citation>
    <scope>NUCLEOTIDE SEQUENCE [LARGE SCALE GENOMIC DNA]</scope>
    <source>
        <strain evidence="11">EGGRZ-B1_66</strain>
        <tissue evidence="11">Body</tissue>
    </source>
</reference>
<dbReference type="Proteomes" id="UP001626550">
    <property type="component" value="Unassembled WGS sequence"/>
</dbReference>
<dbReference type="EC" id="2.4.1.-" evidence="10"/>
<dbReference type="Gene3D" id="3.90.550.50">
    <property type="match status" value="1"/>
</dbReference>
<evidence type="ECO:0000256" key="3">
    <source>
        <dbReference type="ARBA" id="ARBA00022676"/>
    </source>
</evidence>
<evidence type="ECO:0000256" key="10">
    <source>
        <dbReference type="RuleBase" id="RU363063"/>
    </source>
</evidence>
<keyword evidence="3 10" id="KW-0328">Glycosyltransferase</keyword>
<keyword evidence="9" id="KW-0472">Membrane</keyword>
<keyword evidence="5" id="KW-0812">Transmembrane</keyword>
<evidence type="ECO:0000256" key="2">
    <source>
        <dbReference type="ARBA" id="ARBA00008661"/>
    </source>
</evidence>
<dbReference type="GO" id="GO:0000139">
    <property type="term" value="C:Golgi membrane"/>
    <property type="evidence" value="ECO:0007669"/>
    <property type="project" value="UniProtKB-SubCell"/>
</dbReference>
<evidence type="ECO:0000256" key="1">
    <source>
        <dbReference type="ARBA" id="ARBA00004323"/>
    </source>
</evidence>
<name>A0ABD2PNM1_9PLAT</name>
<evidence type="ECO:0000313" key="11">
    <source>
        <dbReference type="EMBL" id="KAL3309104.1"/>
    </source>
</evidence>
<sequence>MQLVWKIILVAALIDIAIVYWSLSVDDEIASQWALWEQKRRDISDYPMQFDLSLLENPKIHLPIRPINDQNVSFLMQPKVQIDNVSFTALILIKSAPQNAHNRSTLRETWFQDLRKFNCRAYFLLGLSAHYEQELVAQEAHRYNDIIQANFHDHYRSLTKKLISGLTWQKRLSFNYLIITDDDYFVNVKNLAHYLQIIGPKEDFISGNLIAEAKPDRDPES</sequence>
<keyword evidence="12" id="KW-1185">Reference proteome</keyword>
<keyword evidence="6" id="KW-0735">Signal-anchor</keyword>
<accession>A0ABD2PNM1</accession>
<feature type="non-terminal residue" evidence="11">
    <location>
        <position position="221"/>
    </location>
</feature>
<dbReference type="EMBL" id="JBJKFK010004282">
    <property type="protein sequence ID" value="KAL3309104.1"/>
    <property type="molecule type" value="Genomic_DNA"/>
</dbReference>
<dbReference type="PANTHER" id="PTHR11214:SF314">
    <property type="entry name" value="HEXOSYLTRANSFERASE"/>
    <property type="match status" value="1"/>
</dbReference>